<feature type="compositionally biased region" description="Acidic residues" evidence="1">
    <location>
        <begin position="190"/>
        <end position="201"/>
    </location>
</feature>
<dbReference type="Proteomes" id="UP001204833">
    <property type="component" value="Unassembled WGS sequence"/>
</dbReference>
<dbReference type="Pfam" id="PF10863">
    <property type="entry name" value="NOP19"/>
    <property type="match status" value="1"/>
</dbReference>
<feature type="compositionally biased region" description="Polar residues" evidence="1">
    <location>
        <begin position="33"/>
        <end position="72"/>
    </location>
</feature>
<dbReference type="GO" id="GO:0030686">
    <property type="term" value="C:90S preribosome"/>
    <property type="evidence" value="ECO:0007669"/>
    <property type="project" value="InterPro"/>
</dbReference>
<reference evidence="2 3" key="1">
    <citation type="journal article" date="2022" name="DNA Res.">
        <title>Genome analysis of five recently described species of the CUG-Ser clade uncovers Candida theae as a new hybrid lineage with pathogenic potential in the Candida parapsilosis species complex.</title>
        <authorList>
            <person name="Mixao V."/>
            <person name="Del Olmo V."/>
            <person name="Hegedusova E."/>
            <person name="Saus E."/>
            <person name="Pryszcz L."/>
            <person name="Cillingova A."/>
            <person name="Nosek J."/>
            <person name="Gabaldon T."/>
        </authorList>
    </citation>
    <scope>NUCLEOTIDE SEQUENCE [LARGE SCALE GENOMIC DNA]</scope>
    <source>
        <strain evidence="2 3">CBS 12239</strain>
    </source>
</reference>
<dbReference type="RefSeq" id="XP_051606558.1">
    <property type="nucleotide sequence ID" value="XM_051754434.1"/>
</dbReference>
<dbReference type="EMBL" id="JAIHNG010000165">
    <property type="protein sequence ID" value="KAI5949048.1"/>
    <property type="molecule type" value="Genomic_DNA"/>
</dbReference>
<feature type="compositionally biased region" description="Polar residues" evidence="1">
    <location>
        <begin position="101"/>
        <end position="122"/>
    </location>
</feature>
<comment type="caution">
    <text evidence="2">The sequence shown here is derived from an EMBL/GenBank/DDBJ whole genome shotgun (WGS) entry which is preliminary data.</text>
</comment>
<accession>A0AAD5FWL8</accession>
<organism evidence="2 3">
    <name type="scientific">Candida theae</name>
    <dbReference type="NCBI Taxonomy" id="1198502"/>
    <lineage>
        <taxon>Eukaryota</taxon>
        <taxon>Fungi</taxon>
        <taxon>Dikarya</taxon>
        <taxon>Ascomycota</taxon>
        <taxon>Saccharomycotina</taxon>
        <taxon>Pichiomycetes</taxon>
        <taxon>Debaryomycetaceae</taxon>
        <taxon>Candida/Lodderomyces clade</taxon>
        <taxon>Candida</taxon>
    </lineage>
</organism>
<gene>
    <name evidence="2" type="ORF">KGF57_004878</name>
</gene>
<proteinExistence type="predicted"/>
<feature type="region of interest" description="Disordered" evidence="1">
    <location>
        <begin position="33"/>
        <end position="203"/>
    </location>
</feature>
<evidence type="ECO:0000313" key="3">
    <source>
        <dbReference type="Proteomes" id="UP001204833"/>
    </source>
</evidence>
<dbReference type="AlphaFoldDB" id="A0AAD5FWL8"/>
<protein>
    <submittedName>
        <fullName evidence="2">Uncharacterized protein</fullName>
    </submittedName>
</protein>
<dbReference type="GeneID" id="76152922"/>
<evidence type="ECO:0000256" key="1">
    <source>
        <dbReference type="SAM" id="MobiDB-lite"/>
    </source>
</evidence>
<evidence type="ECO:0000313" key="2">
    <source>
        <dbReference type="EMBL" id="KAI5949048.1"/>
    </source>
</evidence>
<keyword evidence="3" id="KW-1185">Reference proteome</keyword>
<feature type="compositionally biased region" description="Polar residues" evidence="1">
    <location>
        <begin position="139"/>
        <end position="153"/>
    </location>
</feature>
<name>A0AAD5FWL8_9ASCO</name>
<feature type="compositionally biased region" description="Basic and acidic residues" evidence="1">
    <location>
        <begin position="179"/>
        <end position="189"/>
    </location>
</feature>
<dbReference type="InterPro" id="IPR022592">
    <property type="entry name" value="Nucleolar_19"/>
</dbReference>
<feature type="compositionally biased region" description="Polar residues" evidence="1">
    <location>
        <begin position="84"/>
        <end position="94"/>
    </location>
</feature>
<dbReference type="GO" id="GO:0042274">
    <property type="term" value="P:ribosomal small subunit biogenesis"/>
    <property type="evidence" value="ECO:0007669"/>
    <property type="project" value="InterPro"/>
</dbReference>
<sequence length="227" mass="24649">MPPSRREEIKKKQELQARFQFSISQNNARAMNWLKPSTSNGNDASTTKESTHTGALTTSPETDSVTASSTQDDFMKLRVIPQGSGLSSKTTQTVGDFLNSKDISQQKSNSDGATSNGSTKSKGSVAMNALLNKMRNETRQQLNQSRHTTQLQSVKGKRDKLNGVPVSSVKGASSSTGAKGDKTLTKKSFDDDEGEDDEDDDIKALKSRSVNKFNQAKVGKGKKVRPF</sequence>